<dbReference type="EC" id="2.5.1.48" evidence="5"/>
<comment type="similarity">
    <text evidence="4">Belongs to the trans-sulfuration enzymes family.</text>
</comment>
<dbReference type="PANTHER" id="PTHR11808">
    <property type="entry name" value="TRANS-SULFURATION ENZYME FAMILY MEMBER"/>
    <property type="match status" value="1"/>
</dbReference>
<dbReference type="AlphaFoldDB" id="A0A0F5VE49"/>
<dbReference type="GO" id="GO:0004123">
    <property type="term" value="F:cystathionine gamma-lyase activity"/>
    <property type="evidence" value="ECO:0007669"/>
    <property type="project" value="TreeGrafter"/>
</dbReference>
<evidence type="ECO:0000256" key="3">
    <source>
        <dbReference type="PIRSR" id="PIRSR001434-2"/>
    </source>
</evidence>
<dbReference type="FunFam" id="3.90.1150.10:FF:000033">
    <property type="entry name" value="Cystathionine gamma-synthase"/>
    <property type="match status" value="1"/>
</dbReference>
<dbReference type="InterPro" id="IPR015421">
    <property type="entry name" value="PyrdxlP-dep_Trfase_major"/>
</dbReference>
<keyword evidence="5" id="KW-0808">Transferase</keyword>
<dbReference type="GO" id="GO:0005737">
    <property type="term" value="C:cytoplasm"/>
    <property type="evidence" value="ECO:0007669"/>
    <property type="project" value="TreeGrafter"/>
</dbReference>
<reference evidence="5 6" key="1">
    <citation type="submission" date="2014-12" db="EMBL/GenBank/DDBJ databases">
        <title>Mercury Reductase activity and rhizosphere competence traits in the genome of root associated Photobacterium halotolerans MELD1.</title>
        <authorList>
            <person name="Mathew D.C."/>
            <person name="Huang C.-C."/>
        </authorList>
    </citation>
    <scope>NUCLEOTIDE SEQUENCE [LARGE SCALE GENOMIC DNA]</scope>
    <source>
        <strain evidence="5 6">MELD1</strain>
    </source>
</reference>
<dbReference type="NCBIfam" id="NF006463">
    <property type="entry name" value="PRK08861.1"/>
    <property type="match status" value="1"/>
</dbReference>
<dbReference type="InterPro" id="IPR015424">
    <property type="entry name" value="PyrdxlP-dep_Trfase"/>
</dbReference>
<dbReference type="OrthoDB" id="9805807at2"/>
<dbReference type="GO" id="GO:0003962">
    <property type="term" value="F:cystathionine gamma-synthase activity"/>
    <property type="evidence" value="ECO:0007669"/>
    <property type="project" value="UniProtKB-EC"/>
</dbReference>
<keyword evidence="2 3" id="KW-0663">Pyridoxal phosphate</keyword>
<evidence type="ECO:0000313" key="6">
    <source>
        <dbReference type="Proteomes" id="UP000033633"/>
    </source>
</evidence>
<name>A0A0F5VE49_9GAMM</name>
<comment type="caution">
    <text evidence="5">The sequence shown here is derived from an EMBL/GenBank/DDBJ whole genome shotgun (WGS) entry which is preliminary data.</text>
</comment>
<dbReference type="Pfam" id="PF01053">
    <property type="entry name" value="Cys_Met_Meta_PP"/>
    <property type="match status" value="1"/>
</dbReference>
<dbReference type="GO" id="GO:0019346">
    <property type="term" value="P:transsulfuration"/>
    <property type="evidence" value="ECO:0007669"/>
    <property type="project" value="InterPro"/>
</dbReference>
<dbReference type="CDD" id="cd00614">
    <property type="entry name" value="CGS_like"/>
    <property type="match status" value="1"/>
</dbReference>
<protein>
    <submittedName>
        <fullName evidence="5">Cystathionine gamma-synthase</fullName>
        <ecNumber evidence="5">2.5.1.48</ecNumber>
    </submittedName>
</protein>
<evidence type="ECO:0000256" key="1">
    <source>
        <dbReference type="ARBA" id="ARBA00001933"/>
    </source>
</evidence>
<dbReference type="Gene3D" id="3.40.640.10">
    <property type="entry name" value="Type I PLP-dependent aspartate aminotransferase-like (Major domain)"/>
    <property type="match status" value="1"/>
</dbReference>
<accession>A0A0F5VE49</accession>
<dbReference type="RefSeq" id="WP_046220346.1">
    <property type="nucleotide sequence ID" value="NZ_JWYV01000006.1"/>
</dbReference>
<dbReference type="NCBIfam" id="TIGR02080">
    <property type="entry name" value="O_succ_thio_ly"/>
    <property type="match status" value="1"/>
</dbReference>
<dbReference type="STRING" id="265726.KY46_09135"/>
<dbReference type="GO" id="GO:0019343">
    <property type="term" value="P:cysteine biosynthetic process via cystathionine"/>
    <property type="evidence" value="ECO:0007669"/>
    <property type="project" value="TreeGrafter"/>
</dbReference>
<dbReference type="PIRSF" id="PIRSF001434">
    <property type="entry name" value="CGS"/>
    <property type="match status" value="1"/>
</dbReference>
<proteinExistence type="inferred from homology"/>
<dbReference type="SUPFAM" id="SSF53383">
    <property type="entry name" value="PLP-dependent transferases"/>
    <property type="match status" value="1"/>
</dbReference>
<feature type="modified residue" description="N6-(pyridoxal phosphate)lysine" evidence="3">
    <location>
        <position position="199"/>
    </location>
</feature>
<dbReference type="PROSITE" id="PS00868">
    <property type="entry name" value="CYS_MET_METAB_PP"/>
    <property type="match status" value="1"/>
</dbReference>
<dbReference type="Gene3D" id="3.90.1150.10">
    <property type="entry name" value="Aspartate Aminotransferase, domain 1"/>
    <property type="match status" value="1"/>
</dbReference>
<dbReference type="InterPro" id="IPR015422">
    <property type="entry name" value="PyrdxlP-dep_Trfase_small"/>
</dbReference>
<dbReference type="InterPro" id="IPR011821">
    <property type="entry name" value="O_succ_thio_ly"/>
</dbReference>
<dbReference type="Proteomes" id="UP000033633">
    <property type="component" value="Unassembled WGS sequence"/>
</dbReference>
<dbReference type="GO" id="GO:0030170">
    <property type="term" value="F:pyridoxal phosphate binding"/>
    <property type="evidence" value="ECO:0007669"/>
    <property type="project" value="InterPro"/>
</dbReference>
<evidence type="ECO:0000256" key="4">
    <source>
        <dbReference type="RuleBase" id="RU362118"/>
    </source>
</evidence>
<dbReference type="PATRIC" id="fig|265726.11.peg.3977"/>
<dbReference type="InterPro" id="IPR054542">
    <property type="entry name" value="Cys_met_metab_PP"/>
</dbReference>
<sequence length="389" mass="41395">MSDKKTATIAVRSGIETDQQFRAVVPPIYLTSTYGFPELGTLPQYDYSRSGNPTRNLLAETLAKLEGGAGGVVTSCGTAAINLLATAQLGPDDLVVAPHDCYGGTYRLFNTRAGKGDFKVLFVDQGNSQALAEALAKKPTLVWVETPSNPLLRVIDVEQLCRQAHDAGALVAVDNTFLSPALQQPIALGADFVVHSTTKYINGHSDVVGGVLIAKDSEHAETLSWWANCIGATGAPFDAYLTLRGVRTLMARMRVHEENAARLLAYLQTQPLVGKIYHPSLADHPGHAIAVRQQKGFGSMLSFELAGSRQQLEVFVASLNDFSLAESLGGTESLIAHPASMTHRAMSDEAQLAAGILPSLLRLSVGLEDADDLIADLAQAFAKAAEASE</sequence>
<dbReference type="GO" id="GO:0009086">
    <property type="term" value="P:methionine biosynthetic process"/>
    <property type="evidence" value="ECO:0007669"/>
    <property type="project" value="UniProtKB-ARBA"/>
</dbReference>
<comment type="cofactor">
    <cofactor evidence="1 4">
        <name>pyridoxal 5'-phosphate</name>
        <dbReference type="ChEBI" id="CHEBI:597326"/>
    </cofactor>
</comment>
<gene>
    <name evidence="5" type="ORF">KY46_09135</name>
</gene>
<keyword evidence="6" id="KW-1185">Reference proteome</keyword>
<evidence type="ECO:0000313" key="5">
    <source>
        <dbReference type="EMBL" id="KKD00052.1"/>
    </source>
</evidence>
<evidence type="ECO:0000256" key="2">
    <source>
        <dbReference type="ARBA" id="ARBA00022898"/>
    </source>
</evidence>
<dbReference type="EMBL" id="JWYV01000006">
    <property type="protein sequence ID" value="KKD00052.1"/>
    <property type="molecule type" value="Genomic_DNA"/>
</dbReference>
<dbReference type="InterPro" id="IPR000277">
    <property type="entry name" value="Cys/Met-Metab_PyrdxlP-dep_enz"/>
</dbReference>
<dbReference type="FunFam" id="3.40.640.10:FF:000038">
    <property type="entry name" value="Cystathionine gamma-synthase"/>
    <property type="match status" value="1"/>
</dbReference>
<dbReference type="PANTHER" id="PTHR11808:SF75">
    <property type="entry name" value="CYSTATHIONINE GAMMA-SYNTHASE"/>
    <property type="match status" value="1"/>
</dbReference>
<organism evidence="5 6">
    <name type="scientific">Photobacterium halotolerans</name>
    <dbReference type="NCBI Taxonomy" id="265726"/>
    <lineage>
        <taxon>Bacteria</taxon>
        <taxon>Pseudomonadati</taxon>
        <taxon>Pseudomonadota</taxon>
        <taxon>Gammaproteobacteria</taxon>
        <taxon>Vibrionales</taxon>
        <taxon>Vibrionaceae</taxon>
        <taxon>Photobacterium</taxon>
    </lineage>
</organism>